<accession>A0A5M3T4U1</accession>
<dbReference type="Proteomes" id="UP000326169">
    <property type="component" value="Unassembled WGS sequence"/>
</dbReference>
<evidence type="ECO:0000313" key="2">
    <source>
        <dbReference type="Proteomes" id="UP000326169"/>
    </source>
</evidence>
<reference evidence="1 2" key="1">
    <citation type="journal article" date="2019" name="J Genomics">
        <title>The Draft Genome of a Hydrogen-producing Cyanobacterium, Arthrospira platensis NIES-46.</title>
        <authorList>
            <person name="Suzuki S."/>
            <person name="Yamaguchi H."/>
            <person name="Kawachi M."/>
        </authorList>
    </citation>
    <scope>NUCLEOTIDE SEQUENCE [LARGE SCALE GENOMIC DNA]</scope>
    <source>
        <strain evidence="1 2">NIES-46</strain>
    </source>
</reference>
<proteinExistence type="predicted"/>
<protein>
    <submittedName>
        <fullName evidence="1">Uncharacterized protein</fullName>
    </submittedName>
</protein>
<name>A0A5M3T4U1_LIMPL</name>
<comment type="caution">
    <text evidence="1">The sequence shown here is derived from an EMBL/GenBank/DDBJ whole genome shotgun (WGS) entry which is preliminary data.</text>
</comment>
<organism evidence="1 2">
    <name type="scientific">Limnospira platensis NIES-46</name>
    <dbReference type="NCBI Taxonomy" id="1236695"/>
    <lineage>
        <taxon>Bacteria</taxon>
        <taxon>Bacillati</taxon>
        <taxon>Cyanobacteriota</taxon>
        <taxon>Cyanophyceae</taxon>
        <taxon>Oscillatoriophycideae</taxon>
        <taxon>Oscillatoriales</taxon>
        <taxon>Sirenicapillariaceae</taxon>
        <taxon>Limnospira</taxon>
    </lineage>
</organism>
<dbReference type="EMBL" id="BIMW01000039">
    <property type="protein sequence ID" value="GCE92816.1"/>
    <property type="molecule type" value="Genomic_DNA"/>
</dbReference>
<evidence type="ECO:0000313" key="1">
    <source>
        <dbReference type="EMBL" id="GCE92816.1"/>
    </source>
</evidence>
<gene>
    <name evidence="1" type="ORF">NIES46_08590</name>
</gene>
<keyword evidence="2" id="KW-1185">Reference proteome</keyword>
<sequence>MSEAPLTLPLLMDSQKPAQLQQHLDAIAAILYSEANPAELTALEAIEKSVRALTQEHVLPQLGVFLSTRQQTATVENNSP</sequence>